<sequence>MDVLHYPKTVTLALLLVQLVVGRLWKQKISGHPLPPGPRGYPGIGNLLDIPTGRSEVKYSELARRYGDMVYLESLGTKILVISSLKRTTELFEQKSSNYSDRADLPMICGQMGYEAYMSLMRYGSRWRRQRRLFHEHYNPTAVGRLHGLILDERRVFVQGLLKDPFGLMKSSRSYFTRTILKATYGITPSGDDDPFITQPIKTVEGFARAGVPGTFLVDLIPALKYIPEWVPGTGWKKIARDYRETAIESRARPFNLRKGIAPHSIASYMISNLPNGDDPSYEEERLCAQDATAIAYVGARDRHRAFYSNRSLRLDPDLSLQSLAAAMSAILHLAIRPGAQKRAQEEIDEVVGCNRLPDFSDRPRLVYISAFLKEVFRMHPSFPLAVPHASVEDDIHDGYFIPNGTIVIGNTWHAPLMIPHLRRHIFHDPELYPDPFRFNPDRFIKDGQINKKVVDPYSIAFGYGRRICPGRHMSIDSVFLMVASILAMFDINAPKDRNGNVSIKEDYMDGLLVQPKPFNCRITPRSAQHAKYIEGLSVVDPAALPMDTAQ</sequence>
<name>A0A8H5FMD1_9AGAR</name>
<accession>A0A8H5FMD1</accession>
<dbReference type="InterPro" id="IPR002401">
    <property type="entry name" value="Cyt_P450_E_grp-I"/>
</dbReference>
<evidence type="ECO:0000256" key="1">
    <source>
        <dbReference type="ARBA" id="ARBA00001971"/>
    </source>
</evidence>
<keyword evidence="5 9" id="KW-0479">Metal-binding</keyword>
<keyword evidence="8 10" id="KW-0503">Monooxygenase</keyword>
<dbReference type="GO" id="GO:0005506">
    <property type="term" value="F:iron ion binding"/>
    <property type="evidence" value="ECO:0007669"/>
    <property type="project" value="InterPro"/>
</dbReference>
<dbReference type="GO" id="GO:0004497">
    <property type="term" value="F:monooxygenase activity"/>
    <property type="evidence" value="ECO:0007669"/>
    <property type="project" value="UniProtKB-KW"/>
</dbReference>
<organism evidence="12 13">
    <name type="scientific">Ephemerocybe angulata</name>
    <dbReference type="NCBI Taxonomy" id="980116"/>
    <lineage>
        <taxon>Eukaryota</taxon>
        <taxon>Fungi</taxon>
        <taxon>Dikarya</taxon>
        <taxon>Basidiomycota</taxon>
        <taxon>Agaricomycotina</taxon>
        <taxon>Agaricomycetes</taxon>
        <taxon>Agaricomycetidae</taxon>
        <taxon>Agaricales</taxon>
        <taxon>Agaricineae</taxon>
        <taxon>Psathyrellaceae</taxon>
        <taxon>Ephemerocybe</taxon>
    </lineage>
</organism>
<dbReference type="Proteomes" id="UP000541558">
    <property type="component" value="Unassembled WGS sequence"/>
</dbReference>
<evidence type="ECO:0000256" key="8">
    <source>
        <dbReference type="ARBA" id="ARBA00023033"/>
    </source>
</evidence>
<dbReference type="InterPro" id="IPR050364">
    <property type="entry name" value="Cytochrome_P450_fung"/>
</dbReference>
<dbReference type="PANTHER" id="PTHR46300">
    <property type="entry name" value="P450, PUTATIVE (EUROFUNG)-RELATED-RELATED"/>
    <property type="match status" value="1"/>
</dbReference>
<evidence type="ECO:0000256" key="7">
    <source>
        <dbReference type="ARBA" id="ARBA00023004"/>
    </source>
</evidence>
<evidence type="ECO:0000313" key="12">
    <source>
        <dbReference type="EMBL" id="KAF5342026.1"/>
    </source>
</evidence>
<feature type="binding site" description="axial binding residue" evidence="9">
    <location>
        <position position="469"/>
    </location>
    <ligand>
        <name>heme</name>
        <dbReference type="ChEBI" id="CHEBI:30413"/>
    </ligand>
    <ligandPart>
        <name>Fe</name>
        <dbReference type="ChEBI" id="CHEBI:18248"/>
    </ligandPart>
</feature>
<dbReference type="CDD" id="cd11065">
    <property type="entry name" value="CYP64-like"/>
    <property type="match status" value="1"/>
</dbReference>
<feature type="signal peptide" evidence="11">
    <location>
        <begin position="1"/>
        <end position="22"/>
    </location>
</feature>
<reference evidence="12 13" key="1">
    <citation type="journal article" date="2020" name="ISME J.">
        <title>Uncovering the hidden diversity of litter-decomposition mechanisms in mushroom-forming fungi.</title>
        <authorList>
            <person name="Floudas D."/>
            <person name="Bentzer J."/>
            <person name="Ahren D."/>
            <person name="Johansson T."/>
            <person name="Persson P."/>
            <person name="Tunlid A."/>
        </authorList>
    </citation>
    <scope>NUCLEOTIDE SEQUENCE [LARGE SCALE GENOMIC DNA]</scope>
    <source>
        <strain evidence="12 13">CBS 175.51</strain>
    </source>
</reference>
<dbReference type="InterPro" id="IPR001128">
    <property type="entry name" value="Cyt_P450"/>
</dbReference>
<evidence type="ECO:0000256" key="5">
    <source>
        <dbReference type="ARBA" id="ARBA00022723"/>
    </source>
</evidence>
<evidence type="ECO:0008006" key="14">
    <source>
        <dbReference type="Google" id="ProtNLM"/>
    </source>
</evidence>
<keyword evidence="6 10" id="KW-0560">Oxidoreductase</keyword>
<dbReference type="OrthoDB" id="2789670at2759"/>
<dbReference type="InterPro" id="IPR036396">
    <property type="entry name" value="Cyt_P450_sf"/>
</dbReference>
<gene>
    <name evidence="12" type="ORF">D9611_002050</name>
</gene>
<comment type="pathway">
    <text evidence="2">Secondary metabolite biosynthesis.</text>
</comment>
<evidence type="ECO:0000256" key="4">
    <source>
        <dbReference type="ARBA" id="ARBA00022617"/>
    </source>
</evidence>
<keyword evidence="11" id="KW-0732">Signal</keyword>
<evidence type="ECO:0000256" key="3">
    <source>
        <dbReference type="ARBA" id="ARBA00010617"/>
    </source>
</evidence>
<keyword evidence="4 9" id="KW-0349">Heme</keyword>
<evidence type="ECO:0000256" key="2">
    <source>
        <dbReference type="ARBA" id="ARBA00005179"/>
    </source>
</evidence>
<evidence type="ECO:0000256" key="9">
    <source>
        <dbReference type="PIRSR" id="PIRSR602401-1"/>
    </source>
</evidence>
<evidence type="ECO:0000313" key="13">
    <source>
        <dbReference type="Proteomes" id="UP000541558"/>
    </source>
</evidence>
<dbReference type="PROSITE" id="PS00086">
    <property type="entry name" value="CYTOCHROME_P450"/>
    <property type="match status" value="1"/>
</dbReference>
<dbReference type="InterPro" id="IPR017972">
    <property type="entry name" value="Cyt_P450_CS"/>
</dbReference>
<dbReference type="GO" id="GO:0016705">
    <property type="term" value="F:oxidoreductase activity, acting on paired donors, with incorporation or reduction of molecular oxygen"/>
    <property type="evidence" value="ECO:0007669"/>
    <property type="project" value="InterPro"/>
</dbReference>
<dbReference type="PANTHER" id="PTHR46300:SF7">
    <property type="entry name" value="P450, PUTATIVE (EUROFUNG)-RELATED"/>
    <property type="match status" value="1"/>
</dbReference>
<protein>
    <recommendedName>
        <fullName evidence="14">Cytochrome P450</fullName>
    </recommendedName>
</protein>
<comment type="similarity">
    <text evidence="3 10">Belongs to the cytochrome P450 family.</text>
</comment>
<proteinExistence type="inferred from homology"/>
<feature type="chain" id="PRO_5034567440" description="Cytochrome P450" evidence="11">
    <location>
        <begin position="23"/>
        <end position="551"/>
    </location>
</feature>
<evidence type="ECO:0000256" key="10">
    <source>
        <dbReference type="RuleBase" id="RU000461"/>
    </source>
</evidence>
<comment type="caution">
    <text evidence="12">The sequence shown here is derived from an EMBL/GenBank/DDBJ whole genome shotgun (WGS) entry which is preliminary data.</text>
</comment>
<evidence type="ECO:0000256" key="6">
    <source>
        <dbReference type="ARBA" id="ARBA00023002"/>
    </source>
</evidence>
<keyword evidence="7 9" id="KW-0408">Iron</keyword>
<evidence type="ECO:0000256" key="11">
    <source>
        <dbReference type="SAM" id="SignalP"/>
    </source>
</evidence>
<dbReference type="Pfam" id="PF00067">
    <property type="entry name" value="p450"/>
    <property type="match status" value="2"/>
</dbReference>
<dbReference type="PRINTS" id="PR00463">
    <property type="entry name" value="EP450I"/>
</dbReference>
<dbReference type="Gene3D" id="1.10.630.10">
    <property type="entry name" value="Cytochrome P450"/>
    <property type="match status" value="1"/>
</dbReference>
<keyword evidence="13" id="KW-1185">Reference proteome</keyword>
<dbReference type="SUPFAM" id="SSF48264">
    <property type="entry name" value="Cytochrome P450"/>
    <property type="match status" value="1"/>
</dbReference>
<dbReference type="GO" id="GO:0020037">
    <property type="term" value="F:heme binding"/>
    <property type="evidence" value="ECO:0007669"/>
    <property type="project" value="InterPro"/>
</dbReference>
<dbReference type="AlphaFoldDB" id="A0A8H5FMD1"/>
<dbReference type="EMBL" id="JAACJK010000001">
    <property type="protein sequence ID" value="KAF5342026.1"/>
    <property type="molecule type" value="Genomic_DNA"/>
</dbReference>
<comment type="cofactor">
    <cofactor evidence="1 9">
        <name>heme</name>
        <dbReference type="ChEBI" id="CHEBI:30413"/>
    </cofactor>
</comment>